<feature type="domain" description="CBS" evidence="3">
    <location>
        <begin position="8"/>
        <end position="64"/>
    </location>
</feature>
<proteinExistence type="predicted"/>
<dbReference type="Gene3D" id="3.10.580.10">
    <property type="entry name" value="CBS-domain"/>
    <property type="match status" value="1"/>
</dbReference>
<dbReference type="InterPro" id="IPR046342">
    <property type="entry name" value="CBS_dom_sf"/>
</dbReference>
<sequence length="132" mass="13995">MASVGELMNRSTLHTVADTVTVAEAATVMSRARVGSTLVMEGDRLIGIFTERDMVRAISQAPESAGDPIAHWMTRSPQVVTPETDAQQALDAMVAGGFRHLPVVEGVRVIGVISMRDLAATGLGVPAHSPRY</sequence>
<dbReference type="PROSITE" id="PS51371">
    <property type="entry name" value="CBS"/>
    <property type="match status" value="2"/>
</dbReference>
<evidence type="ECO:0000313" key="4">
    <source>
        <dbReference type="EMBL" id="MBJ7601585.1"/>
    </source>
</evidence>
<dbReference type="SMART" id="SM00116">
    <property type="entry name" value="CBS"/>
    <property type="match status" value="2"/>
</dbReference>
<feature type="domain" description="CBS" evidence="3">
    <location>
        <begin position="73"/>
        <end position="131"/>
    </location>
</feature>
<accession>A0A934KB42</accession>
<dbReference type="Proteomes" id="UP000620075">
    <property type="component" value="Unassembled WGS sequence"/>
</dbReference>
<evidence type="ECO:0000259" key="3">
    <source>
        <dbReference type="PROSITE" id="PS51371"/>
    </source>
</evidence>
<dbReference type="Pfam" id="PF00571">
    <property type="entry name" value="CBS"/>
    <property type="match status" value="2"/>
</dbReference>
<dbReference type="InterPro" id="IPR051257">
    <property type="entry name" value="Diverse_CBS-Domain"/>
</dbReference>
<evidence type="ECO:0000256" key="1">
    <source>
        <dbReference type="ARBA" id="ARBA00023122"/>
    </source>
</evidence>
<evidence type="ECO:0000313" key="5">
    <source>
        <dbReference type="Proteomes" id="UP000620075"/>
    </source>
</evidence>
<dbReference type="InterPro" id="IPR000644">
    <property type="entry name" value="CBS_dom"/>
</dbReference>
<dbReference type="PANTHER" id="PTHR43080:SF2">
    <property type="entry name" value="CBS DOMAIN-CONTAINING PROTEIN"/>
    <property type="match status" value="1"/>
</dbReference>
<dbReference type="RefSeq" id="WP_338175937.1">
    <property type="nucleotide sequence ID" value="NZ_JAEKNQ010000001.1"/>
</dbReference>
<organism evidence="4 5">
    <name type="scientific">Candidatus Dormiibacter inghamiae</name>
    <dbReference type="NCBI Taxonomy" id="3127013"/>
    <lineage>
        <taxon>Bacteria</taxon>
        <taxon>Bacillati</taxon>
        <taxon>Candidatus Dormiibacterota</taxon>
        <taxon>Candidatus Dormibacteria</taxon>
        <taxon>Candidatus Dormibacterales</taxon>
        <taxon>Candidatus Dormibacteraceae</taxon>
        <taxon>Candidatus Dormiibacter</taxon>
    </lineage>
</organism>
<dbReference type="AlphaFoldDB" id="A0A934KB42"/>
<dbReference type="SUPFAM" id="SSF54631">
    <property type="entry name" value="CBS-domain pair"/>
    <property type="match status" value="1"/>
</dbReference>
<gene>
    <name evidence="4" type="ORF">JF888_00050</name>
</gene>
<protein>
    <submittedName>
        <fullName evidence="4">CBS domain-containing protein</fullName>
    </submittedName>
</protein>
<evidence type="ECO:0000256" key="2">
    <source>
        <dbReference type="PROSITE-ProRule" id="PRU00703"/>
    </source>
</evidence>
<dbReference type="EMBL" id="JAEKNQ010000001">
    <property type="protein sequence ID" value="MBJ7601585.1"/>
    <property type="molecule type" value="Genomic_DNA"/>
</dbReference>
<dbReference type="PANTHER" id="PTHR43080">
    <property type="entry name" value="CBS DOMAIN-CONTAINING PROTEIN CBSX3, MITOCHONDRIAL"/>
    <property type="match status" value="1"/>
</dbReference>
<comment type="caution">
    <text evidence="4">The sequence shown here is derived from an EMBL/GenBank/DDBJ whole genome shotgun (WGS) entry which is preliminary data.</text>
</comment>
<reference evidence="4 5" key="1">
    <citation type="submission" date="2020-10" db="EMBL/GenBank/DDBJ databases">
        <title>Ca. Dormibacterota MAGs.</title>
        <authorList>
            <person name="Montgomery K."/>
        </authorList>
    </citation>
    <scope>NUCLEOTIDE SEQUENCE [LARGE SCALE GENOMIC DNA]</scope>
    <source>
        <strain evidence="4">SC8811_S16_3</strain>
    </source>
</reference>
<keyword evidence="1 2" id="KW-0129">CBS domain</keyword>
<name>A0A934KB42_9BACT</name>